<dbReference type="InterPro" id="IPR007401">
    <property type="entry name" value="DUF454"/>
</dbReference>
<dbReference type="Pfam" id="PF04304">
    <property type="entry name" value="DUF454"/>
    <property type="match status" value="1"/>
</dbReference>
<dbReference type="PANTHER" id="PTHR35813">
    <property type="entry name" value="INNER MEMBRANE PROTEIN YBAN"/>
    <property type="match status" value="1"/>
</dbReference>
<name>A0A4R3JY75_9PROT</name>
<evidence type="ECO:0008006" key="4">
    <source>
        <dbReference type="Google" id="ProtNLM"/>
    </source>
</evidence>
<evidence type="ECO:0000313" key="3">
    <source>
        <dbReference type="Proteomes" id="UP000295135"/>
    </source>
</evidence>
<dbReference type="Proteomes" id="UP000295135">
    <property type="component" value="Unassembled WGS sequence"/>
</dbReference>
<dbReference type="PIRSF" id="PIRSF016789">
    <property type="entry name" value="DUF454"/>
    <property type="match status" value="1"/>
</dbReference>
<dbReference type="RefSeq" id="WP_126463869.1">
    <property type="nucleotide sequence ID" value="NZ_AP018721.1"/>
</dbReference>
<keyword evidence="1" id="KW-0472">Membrane</keyword>
<feature type="transmembrane region" description="Helical" evidence="1">
    <location>
        <begin position="74"/>
        <end position="93"/>
    </location>
</feature>
<dbReference type="PANTHER" id="PTHR35813:SF1">
    <property type="entry name" value="INNER MEMBRANE PROTEIN YBAN"/>
    <property type="match status" value="1"/>
</dbReference>
<comment type="caution">
    <text evidence="2">The sequence shown here is derived from an EMBL/GenBank/DDBJ whole genome shotgun (WGS) entry which is preliminary data.</text>
</comment>
<keyword evidence="1" id="KW-1133">Transmembrane helix</keyword>
<organism evidence="2 3">
    <name type="scientific">Sulfuritortus calidifontis</name>
    <dbReference type="NCBI Taxonomy" id="1914471"/>
    <lineage>
        <taxon>Bacteria</taxon>
        <taxon>Pseudomonadati</taxon>
        <taxon>Pseudomonadota</taxon>
        <taxon>Betaproteobacteria</taxon>
        <taxon>Nitrosomonadales</taxon>
        <taxon>Thiobacillaceae</taxon>
        <taxon>Sulfuritortus</taxon>
    </lineage>
</organism>
<feature type="transmembrane region" description="Helical" evidence="1">
    <location>
        <begin position="99"/>
        <end position="119"/>
    </location>
</feature>
<gene>
    <name evidence="2" type="ORF">EDC61_10634</name>
</gene>
<keyword evidence="3" id="KW-1185">Reference proteome</keyword>
<dbReference type="GO" id="GO:0005886">
    <property type="term" value="C:plasma membrane"/>
    <property type="evidence" value="ECO:0007669"/>
    <property type="project" value="TreeGrafter"/>
</dbReference>
<keyword evidence="1" id="KW-0812">Transmembrane</keyword>
<sequence>MFNLWTLLGLLFLLLASAGLVLPLLPTTPFVLLAVGCFARSSPRMHAWVLSSRLFGPTVRNWERSRCISRRTRWVGLSLMLLLGGVSVFHFIQAEWLRYAGLILIGIGSAVLLSLKVCANDNDSSA</sequence>
<proteinExistence type="predicted"/>
<protein>
    <recommendedName>
        <fullName evidence="4">Inner membrane protein</fullName>
    </recommendedName>
</protein>
<evidence type="ECO:0000256" key="1">
    <source>
        <dbReference type="SAM" id="Phobius"/>
    </source>
</evidence>
<dbReference type="AlphaFoldDB" id="A0A4R3JY75"/>
<accession>A0A4R3JY75</accession>
<dbReference type="OrthoDB" id="8536306at2"/>
<dbReference type="EMBL" id="SLZY01000006">
    <property type="protein sequence ID" value="TCS72120.1"/>
    <property type="molecule type" value="Genomic_DNA"/>
</dbReference>
<reference evidence="2 3" key="1">
    <citation type="submission" date="2019-03" db="EMBL/GenBank/DDBJ databases">
        <title>Genomic Encyclopedia of Type Strains, Phase IV (KMG-IV): sequencing the most valuable type-strain genomes for metagenomic binning, comparative biology and taxonomic classification.</title>
        <authorList>
            <person name="Goeker M."/>
        </authorList>
    </citation>
    <scope>NUCLEOTIDE SEQUENCE [LARGE SCALE GENOMIC DNA]</scope>
    <source>
        <strain evidence="2 3">DSM 103923</strain>
    </source>
</reference>
<evidence type="ECO:0000313" key="2">
    <source>
        <dbReference type="EMBL" id="TCS72120.1"/>
    </source>
</evidence>